<sequence length="291" mass="33359">MKALPFKIPKTEQSSIHTQVDEEFHFYDTLHQHPEIQVTLIERSHGTLIHGDYLGSFAPGDVFVIGANAPHVFRNDKIYYTQPTDRAAKALTFFFDENTLGKNFLELPEARTLAIFIRNLERGVKFTGPDLIPITAAIRELFRADGMDRIIALLQVLKQLMQARNYELLSRHLPSKEVNATEGKRLNDIFNFTIKEYTRPIQLEEVAALANLSKTAFCRYFKQHTRKTYLDFLTEYRVSEACKMLSDKSTPIAQVAYNCGFNNLSNFNRRFKNVVGVSPRAYINQSAISKT</sequence>
<dbReference type="SUPFAM" id="SSF46689">
    <property type="entry name" value="Homeodomain-like"/>
    <property type="match status" value="2"/>
</dbReference>
<dbReference type="AlphaFoldDB" id="A0A1E5T3F3"/>
<dbReference type="SUPFAM" id="SSF51182">
    <property type="entry name" value="RmlC-like cupins"/>
    <property type="match status" value="1"/>
</dbReference>
<dbReference type="RefSeq" id="WP_069834804.1">
    <property type="nucleotide sequence ID" value="NZ_MDGQ01000004.1"/>
</dbReference>
<dbReference type="Gene3D" id="2.60.120.10">
    <property type="entry name" value="Jelly Rolls"/>
    <property type="match status" value="1"/>
</dbReference>
<dbReference type="PANTHER" id="PTHR43280">
    <property type="entry name" value="ARAC-FAMILY TRANSCRIPTIONAL REGULATOR"/>
    <property type="match status" value="1"/>
</dbReference>
<proteinExistence type="predicted"/>
<keyword evidence="6" id="KW-1185">Reference proteome</keyword>
<dbReference type="PRINTS" id="PR00032">
    <property type="entry name" value="HTHARAC"/>
</dbReference>
<feature type="domain" description="HTH araC/xylS-type" evidence="4">
    <location>
        <begin position="187"/>
        <end position="285"/>
    </location>
</feature>
<dbReference type="InterPro" id="IPR014710">
    <property type="entry name" value="RmlC-like_jellyroll"/>
</dbReference>
<dbReference type="InterPro" id="IPR009057">
    <property type="entry name" value="Homeodomain-like_sf"/>
</dbReference>
<dbReference type="InterPro" id="IPR018062">
    <property type="entry name" value="HTH_AraC-typ_CS"/>
</dbReference>
<keyword evidence="3" id="KW-0804">Transcription</keyword>
<dbReference type="InterPro" id="IPR018060">
    <property type="entry name" value="HTH_AraC"/>
</dbReference>
<dbReference type="Gene3D" id="1.10.10.60">
    <property type="entry name" value="Homeodomain-like"/>
    <property type="match status" value="2"/>
</dbReference>
<gene>
    <name evidence="5" type="ORF">BFP71_07155</name>
</gene>
<accession>A0A1E5T3F3</accession>
<keyword evidence="1" id="KW-0805">Transcription regulation</keyword>
<dbReference type="InterPro" id="IPR020449">
    <property type="entry name" value="Tscrpt_reg_AraC-type_HTH"/>
</dbReference>
<evidence type="ECO:0000256" key="2">
    <source>
        <dbReference type="ARBA" id="ARBA00023125"/>
    </source>
</evidence>
<dbReference type="GO" id="GO:0043565">
    <property type="term" value="F:sequence-specific DNA binding"/>
    <property type="evidence" value="ECO:0007669"/>
    <property type="project" value="InterPro"/>
</dbReference>
<evidence type="ECO:0000259" key="4">
    <source>
        <dbReference type="PROSITE" id="PS01124"/>
    </source>
</evidence>
<evidence type="ECO:0000256" key="3">
    <source>
        <dbReference type="ARBA" id="ARBA00023163"/>
    </source>
</evidence>
<organism evidence="5 6">
    <name type="scientific">Roseivirga misakiensis</name>
    <dbReference type="NCBI Taxonomy" id="1563681"/>
    <lineage>
        <taxon>Bacteria</taxon>
        <taxon>Pseudomonadati</taxon>
        <taxon>Bacteroidota</taxon>
        <taxon>Cytophagia</taxon>
        <taxon>Cytophagales</taxon>
        <taxon>Roseivirgaceae</taxon>
        <taxon>Roseivirga</taxon>
    </lineage>
</organism>
<dbReference type="GO" id="GO:0003700">
    <property type="term" value="F:DNA-binding transcription factor activity"/>
    <property type="evidence" value="ECO:0007669"/>
    <property type="project" value="InterPro"/>
</dbReference>
<dbReference type="STRING" id="1563681.BFP71_07155"/>
<dbReference type="SMART" id="SM00342">
    <property type="entry name" value="HTH_ARAC"/>
    <property type="match status" value="1"/>
</dbReference>
<dbReference type="PROSITE" id="PS00041">
    <property type="entry name" value="HTH_ARAC_FAMILY_1"/>
    <property type="match status" value="1"/>
</dbReference>
<protein>
    <recommendedName>
        <fullName evidence="4">HTH araC/xylS-type domain-containing protein</fullName>
    </recommendedName>
</protein>
<reference evidence="5 6" key="1">
    <citation type="submission" date="2016-08" db="EMBL/GenBank/DDBJ databases">
        <title>Draft genome of Fabibacter sp. strain SK-8.</title>
        <authorList>
            <person name="Wong S.-K."/>
            <person name="Hamasaki K."/>
            <person name="Yoshizawa S."/>
        </authorList>
    </citation>
    <scope>NUCLEOTIDE SEQUENCE [LARGE SCALE GENOMIC DNA]</scope>
    <source>
        <strain evidence="5 6">SK-8</strain>
    </source>
</reference>
<dbReference type="Pfam" id="PF12833">
    <property type="entry name" value="HTH_18"/>
    <property type="match status" value="1"/>
</dbReference>
<name>A0A1E5T3F3_9BACT</name>
<dbReference type="OrthoDB" id="792101at2"/>
<comment type="caution">
    <text evidence="5">The sequence shown here is derived from an EMBL/GenBank/DDBJ whole genome shotgun (WGS) entry which is preliminary data.</text>
</comment>
<keyword evidence="2" id="KW-0238">DNA-binding</keyword>
<dbReference type="EMBL" id="MDGQ01000004">
    <property type="protein sequence ID" value="OEK05886.1"/>
    <property type="molecule type" value="Genomic_DNA"/>
</dbReference>
<evidence type="ECO:0000256" key="1">
    <source>
        <dbReference type="ARBA" id="ARBA00023015"/>
    </source>
</evidence>
<dbReference type="Proteomes" id="UP000095552">
    <property type="component" value="Unassembled WGS sequence"/>
</dbReference>
<evidence type="ECO:0000313" key="5">
    <source>
        <dbReference type="EMBL" id="OEK05886.1"/>
    </source>
</evidence>
<dbReference type="PANTHER" id="PTHR43280:SF27">
    <property type="entry name" value="TRANSCRIPTIONAL REGULATOR MTLR"/>
    <property type="match status" value="1"/>
</dbReference>
<evidence type="ECO:0000313" key="6">
    <source>
        <dbReference type="Proteomes" id="UP000095552"/>
    </source>
</evidence>
<dbReference type="InterPro" id="IPR011051">
    <property type="entry name" value="RmlC_Cupin_sf"/>
</dbReference>
<dbReference type="PROSITE" id="PS01124">
    <property type="entry name" value="HTH_ARAC_FAMILY_2"/>
    <property type="match status" value="1"/>
</dbReference>